<keyword evidence="2" id="KW-1185">Reference proteome</keyword>
<proteinExistence type="predicted"/>
<dbReference type="AlphaFoldDB" id="V5SJD6"/>
<evidence type="ECO:0000313" key="1">
    <source>
        <dbReference type="EMBL" id="AHB50205.1"/>
    </source>
</evidence>
<dbReference type="PATRIC" id="fig|1029756.8.peg.2265"/>
<dbReference type="STRING" id="1029756.W911_10895"/>
<name>V5SJD6_9HYPH</name>
<accession>V5SJD6</accession>
<organism evidence="1 2">
    <name type="scientific">Hyphomicrobium nitrativorans NL23</name>
    <dbReference type="NCBI Taxonomy" id="1029756"/>
    <lineage>
        <taxon>Bacteria</taxon>
        <taxon>Pseudomonadati</taxon>
        <taxon>Pseudomonadota</taxon>
        <taxon>Alphaproteobacteria</taxon>
        <taxon>Hyphomicrobiales</taxon>
        <taxon>Hyphomicrobiaceae</taxon>
        <taxon>Hyphomicrobium</taxon>
    </lineage>
</organism>
<gene>
    <name evidence="1" type="ORF">W911_10895</name>
</gene>
<protein>
    <submittedName>
        <fullName evidence="1">Uncharacterized protein</fullName>
    </submittedName>
</protein>
<evidence type="ECO:0000313" key="2">
    <source>
        <dbReference type="Proteomes" id="UP000018542"/>
    </source>
</evidence>
<dbReference type="KEGG" id="hni:W911_10895"/>
<dbReference type="Proteomes" id="UP000018542">
    <property type="component" value="Chromosome"/>
</dbReference>
<dbReference type="HOGENOM" id="CLU_2666157_0_0_5"/>
<dbReference type="EMBL" id="CP006912">
    <property type="protein sequence ID" value="AHB50205.1"/>
    <property type="molecule type" value="Genomic_DNA"/>
</dbReference>
<reference evidence="1 2" key="1">
    <citation type="journal article" date="2014" name="Genome Announc.">
        <title>Complete Genome Sequence of Hyphomicrobium nitrativorans Strain NL23, a Denitrifying Bacterium Isolated from Biofilm of a Methanol-Fed Denitrification System Treating Seawater at the Montreal Biodome.</title>
        <authorList>
            <person name="Martineau C."/>
            <person name="Villeneuve C."/>
            <person name="Mauffrey F."/>
            <person name="Villemur R."/>
        </authorList>
    </citation>
    <scope>NUCLEOTIDE SEQUENCE [LARGE SCALE GENOMIC DNA]</scope>
    <source>
        <strain evidence="1">NL23</strain>
    </source>
</reference>
<sequence length="75" mass="8078">MIAGLPDELIMALADGELQPPLACHVRQAIGSNADARRKYRAFLSTRPLAGNAFDAILAEPVPERLTRPLGRGRA</sequence>